<accession>A0A455SYC4</accession>
<keyword evidence="3" id="KW-1003">Cell membrane</keyword>
<dbReference type="SUPFAM" id="SSF53474">
    <property type="entry name" value="alpha/beta-Hydrolases"/>
    <property type="match status" value="1"/>
</dbReference>
<feature type="transmembrane region" description="Helical" evidence="9">
    <location>
        <begin position="815"/>
        <end position="833"/>
    </location>
</feature>
<evidence type="ECO:0000256" key="9">
    <source>
        <dbReference type="SAM" id="Phobius"/>
    </source>
</evidence>
<feature type="transmembrane region" description="Helical" evidence="9">
    <location>
        <begin position="607"/>
        <end position="625"/>
    </location>
</feature>
<feature type="transmembrane region" description="Helical" evidence="9">
    <location>
        <begin position="1087"/>
        <end position="1113"/>
    </location>
</feature>
<dbReference type="InterPro" id="IPR050545">
    <property type="entry name" value="Mycobact_MmpL"/>
</dbReference>
<dbReference type="InterPro" id="IPR029058">
    <property type="entry name" value="AB_hydrolase_fold"/>
</dbReference>
<dbReference type="Gene3D" id="1.20.1640.10">
    <property type="entry name" value="Multidrug efflux transporter AcrB transmembrane domain"/>
    <property type="match status" value="2"/>
</dbReference>
<evidence type="ECO:0008006" key="13">
    <source>
        <dbReference type="Google" id="ProtNLM"/>
    </source>
</evidence>
<dbReference type="Gene3D" id="1.10.1200.10">
    <property type="entry name" value="ACP-like"/>
    <property type="match status" value="1"/>
</dbReference>
<keyword evidence="4" id="KW-0597">Phosphoprotein</keyword>
<feature type="transmembrane region" description="Helical" evidence="9">
    <location>
        <begin position="34"/>
        <end position="53"/>
    </location>
</feature>
<feature type="region of interest" description="Disordered" evidence="8">
    <location>
        <begin position="399"/>
        <end position="426"/>
    </location>
</feature>
<evidence type="ECO:0000256" key="5">
    <source>
        <dbReference type="ARBA" id="ARBA00022692"/>
    </source>
</evidence>
<reference evidence="12" key="1">
    <citation type="submission" date="2018-12" db="EMBL/GenBank/DDBJ databases">
        <title>Novel natural products biosynthetic potential of the class Ktedonobacteria.</title>
        <authorList>
            <person name="Zheng Y."/>
            <person name="Saitou A."/>
            <person name="Wang C.M."/>
            <person name="Toyoda A."/>
            <person name="Minakuchi Y."/>
            <person name="Sekiguchi Y."/>
            <person name="Ueda K."/>
            <person name="Takano H."/>
            <person name="Sakai Y."/>
            <person name="Yokota A."/>
            <person name="Yabe S."/>
        </authorList>
    </citation>
    <scope>NUCLEOTIDE SEQUENCE</scope>
    <source>
        <strain evidence="12">A3-2</strain>
    </source>
</reference>
<proteinExistence type="predicted"/>
<dbReference type="PANTHER" id="PTHR33406:SF13">
    <property type="entry name" value="MEMBRANE PROTEIN YDFJ"/>
    <property type="match status" value="1"/>
</dbReference>
<dbReference type="InterPro" id="IPR022742">
    <property type="entry name" value="Hydrolase_4"/>
</dbReference>
<evidence type="ECO:0000256" key="6">
    <source>
        <dbReference type="ARBA" id="ARBA00022989"/>
    </source>
</evidence>
<keyword evidence="7 9" id="KW-0472">Membrane</keyword>
<dbReference type="Gene3D" id="3.40.50.1820">
    <property type="entry name" value="alpha/beta hydrolase"/>
    <property type="match status" value="1"/>
</dbReference>
<dbReference type="Pfam" id="PF03176">
    <property type="entry name" value="MMPL"/>
    <property type="match status" value="2"/>
</dbReference>
<feature type="transmembrane region" description="Helical" evidence="9">
    <location>
        <begin position="1119"/>
        <end position="1138"/>
    </location>
</feature>
<feature type="region of interest" description="Disordered" evidence="8">
    <location>
        <begin position="1278"/>
        <end position="1300"/>
    </location>
</feature>
<name>A0A455SYC4_9CHLR</name>
<evidence type="ECO:0000256" key="7">
    <source>
        <dbReference type="ARBA" id="ARBA00023136"/>
    </source>
</evidence>
<comment type="subcellular location">
    <subcellularLocation>
        <location evidence="1">Cell membrane</location>
        <topology evidence="1">Multi-pass membrane protein</topology>
    </subcellularLocation>
</comment>
<feature type="transmembrane region" description="Helical" evidence="9">
    <location>
        <begin position="1007"/>
        <end position="1025"/>
    </location>
</feature>
<dbReference type="PROSITE" id="PS50156">
    <property type="entry name" value="SSD"/>
    <property type="match status" value="1"/>
</dbReference>
<dbReference type="EMBL" id="AP019377">
    <property type="protein sequence ID" value="BBH92109.1"/>
    <property type="molecule type" value="Genomic_DNA"/>
</dbReference>
<feature type="domain" description="Carrier" evidence="10">
    <location>
        <begin position="1197"/>
        <end position="1274"/>
    </location>
</feature>
<feature type="transmembrane region" description="Helical" evidence="9">
    <location>
        <begin position="73"/>
        <end position="106"/>
    </location>
</feature>
<keyword evidence="6 9" id="KW-1133">Transmembrane helix</keyword>
<dbReference type="PROSITE" id="PS50075">
    <property type="entry name" value="CARRIER"/>
    <property type="match status" value="1"/>
</dbReference>
<organism evidence="12">
    <name type="scientific">Thermogemmatispora argillosa</name>
    <dbReference type="NCBI Taxonomy" id="2045280"/>
    <lineage>
        <taxon>Bacteria</taxon>
        <taxon>Bacillati</taxon>
        <taxon>Chloroflexota</taxon>
        <taxon>Ktedonobacteria</taxon>
        <taxon>Thermogemmatisporales</taxon>
        <taxon>Thermogemmatisporaceae</taxon>
        <taxon>Thermogemmatispora</taxon>
    </lineage>
</organism>
<feature type="transmembrane region" description="Helical" evidence="9">
    <location>
        <begin position="974"/>
        <end position="995"/>
    </location>
</feature>
<gene>
    <name evidence="12" type="ORF">KTA_03080</name>
</gene>
<dbReference type="InterPro" id="IPR009081">
    <property type="entry name" value="PP-bd_ACP"/>
</dbReference>
<feature type="transmembrane region" description="Helical" evidence="9">
    <location>
        <begin position="1045"/>
        <end position="1066"/>
    </location>
</feature>
<keyword evidence="2" id="KW-0596">Phosphopantetheine</keyword>
<dbReference type="InterPro" id="IPR004869">
    <property type="entry name" value="MMPL_dom"/>
</dbReference>
<protein>
    <recommendedName>
        <fullName evidence="13">Carrier domain-containing protein</fullName>
    </recommendedName>
</protein>
<feature type="transmembrane region" description="Helical" evidence="9">
    <location>
        <begin position="730"/>
        <end position="756"/>
    </location>
</feature>
<feature type="transmembrane region" description="Helical" evidence="9">
    <location>
        <begin position="698"/>
        <end position="724"/>
    </location>
</feature>
<dbReference type="PANTHER" id="PTHR33406">
    <property type="entry name" value="MEMBRANE PROTEIN MJ1562-RELATED"/>
    <property type="match status" value="1"/>
</dbReference>
<feature type="transmembrane region" description="Helical" evidence="9">
    <location>
        <begin position="632"/>
        <end position="653"/>
    </location>
</feature>
<keyword evidence="5 9" id="KW-0812">Transmembrane</keyword>
<dbReference type="SMART" id="SM00823">
    <property type="entry name" value="PKS_PP"/>
    <property type="match status" value="1"/>
</dbReference>
<evidence type="ECO:0000259" key="11">
    <source>
        <dbReference type="PROSITE" id="PS50156"/>
    </source>
</evidence>
<evidence type="ECO:0000256" key="2">
    <source>
        <dbReference type="ARBA" id="ARBA00022450"/>
    </source>
</evidence>
<dbReference type="Pfam" id="PF12146">
    <property type="entry name" value="Hydrolase_4"/>
    <property type="match status" value="1"/>
</dbReference>
<dbReference type="GO" id="GO:0005886">
    <property type="term" value="C:plasma membrane"/>
    <property type="evidence" value="ECO:0007669"/>
    <property type="project" value="UniProtKB-SubCell"/>
</dbReference>
<dbReference type="SUPFAM" id="SSF47336">
    <property type="entry name" value="ACP-like"/>
    <property type="match status" value="1"/>
</dbReference>
<dbReference type="InterPro" id="IPR020806">
    <property type="entry name" value="PKS_PP-bd"/>
</dbReference>
<feature type="compositionally biased region" description="Basic and acidic residues" evidence="8">
    <location>
        <begin position="1290"/>
        <end position="1300"/>
    </location>
</feature>
<feature type="domain" description="SSD" evidence="11">
    <location>
        <begin position="611"/>
        <end position="755"/>
    </location>
</feature>
<feature type="transmembrane region" description="Helical" evidence="9">
    <location>
        <begin position="447"/>
        <end position="471"/>
    </location>
</feature>
<dbReference type="Pfam" id="PF00550">
    <property type="entry name" value="PP-binding"/>
    <property type="match status" value="1"/>
</dbReference>
<evidence type="ECO:0000313" key="12">
    <source>
        <dbReference type="EMBL" id="BBH92109.1"/>
    </source>
</evidence>
<evidence type="ECO:0000256" key="3">
    <source>
        <dbReference type="ARBA" id="ARBA00022475"/>
    </source>
</evidence>
<evidence type="ECO:0000256" key="4">
    <source>
        <dbReference type="ARBA" id="ARBA00022553"/>
    </source>
</evidence>
<dbReference type="InterPro" id="IPR036736">
    <property type="entry name" value="ACP-like_sf"/>
</dbReference>
<evidence type="ECO:0000256" key="1">
    <source>
        <dbReference type="ARBA" id="ARBA00004651"/>
    </source>
</evidence>
<dbReference type="GO" id="GO:0031177">
    <property type="term" value="F:phosphopantetheine binding"/>
    <property type="evidence" value="ECO:0007669"/>
    <property type="project" value="InterPro"/>
</dbReference>
<dbReference type="InterPro" id="IPR000731">
    <property type="entry name" value="SSD"/>
</dbReference>
<evidence type="ECO:0000256" key="8">
    <source>
        <dbReference type="SAM" id="MobiDB-lite"/>
    </source>
</evidence>
<feature type="transmembrane region" description="Helical" evidence="9">
    <location>
        <begin position="659"/>
        <end position="677"/>
    </location>
</feature>
<evidence type="ECO:0000259" key="10">
    <source>
        <dbReference type="PROSITE" id="PS50075"/>
    </source>
</evidence>
<dbReference type="SUPFAM" id="SSF82866">
    <property type="entry name" value="Multidrug efflux transporter AcrB transmembrane domain"/>
    <property type="match status" value="2"/>
</dbReference>
<sequence length="1300" mass="140030">MPYSPEELNLEAAPADRLPSSAGRPGSALQRRKTLAVLVAGLLLVLLVLLLWGQPSVGTDPAGRSPALVGRLIALVNFPVMLPVLAGLGVLCLLGVLGLVTLAAVVVRTLTRPRRQAAVSTLTPALVGWPAEAISFPVTVGSCSYRVPGYYCPQPGARSLIIVSPGYRRPVEDVLLICRALWQAGHHVLAFEYLGHGRPLPAGAAVPLTLGYREVQDFLAAVLYAQERAPGCRIGALGFSMGGAVSLLGAACCPEVAAVVADSAFATQWQAVEQVVRQHLRLPPRWWDWLLPPLHWVSNQFLRWRAGYCFEQVQPVQAIAQIAPRPVLLIHGQQDRLIPPVAARQLYAAARRPKALWLVPGVEHVGACLHVPDRYVARLTAFFQRALWQDLPARHRQAGSSVVAAAQGEEPSPPQASPLHSPEPAQPPPAGWRLGLVWGRWLVRWRWVVGGAWLLVLLVSLPLAQTIGALLQPGGTTIPGSEAAQVQTVLRDRLHLPATQLFAVLSVSRQQARTRAFAAQQQAVVARASSLPHVLTVRSQVSPDGQTALVILGLDEDSDAVAALVPALQTRLGAIPGPAHLQLTGEAAVATALQQATQEDTARAEALALPLTLAALLLVFDGLLASLLPVGLAGLTLITTLAGLSLLARLFPLQSLTESLVGIIGLGLAIDYSLLLIRRFREELARTRAVPEAVAETMATAGEAIACSACMVTLGFGALLLIPIPLVRSLGVGGCLVTGVAALAALTLLPALLSLLGPRINALALSALLPWRWRRWRGLGPVRRQHPASGAEPHAAVGPVSWWERWAWTVMRHPLPLLGGALGILLLWSWPALALRPGLPGAAVLPADAPARQGWEHLTQAFPTVDPAPILVVVQPADPRSTRAATDHAALLRLVGWIEHLPHVSGVERAPDQASQPFPSEPALLLVHTRSAPDSPEEARLLDQLHAVPASLREGFRLQIGGPRAQTLEFDRTLYRASGLALLFLLAGTVLLLLVTFRSLLLPLKAILMNLLALGSAFGALVWVFQDGHGATWLGFTPTGSLDRFVPIVLGCTLFGLSMDYEVFLLSRVRECWRRGRNNEQAVAEGLARTGGMITSAACLFLLVAGAFLATRLVVTKELGLGICVAIGLDAFLIRPLVVPATMRLLGQWNWWLPGQRSWERLRRGAGVIRKDGRHHCRRLARGRPWHPLPFKANEHQAQRAWEALLIRLVAQTLPVSPAHLTAQSHFFTCGGDSRALEHLLLRINQQLGVTLTMEEALTCPRPAELAALVQQRLLQQDEQRTAPPVQPLSRHEPASTRQE</sequence>